<feature type="transmembrane region" description="Helical" evidence="12">
    <location>
        <begin position="339"/>
        <end position="360"/>
    </location>
</feature>
<dbReference type="InterPro" id="IPR051713">
    <property type="entry name" value="T-cell_Activation_Regulation"/>
</dbReference>
<evidence type="ECO:0000256" key="6">
    <source>
        <dbReference type="ARBA" id="ARBA00023136"/>
    </source>
</evidence>
<evidence type="ECO:0000256" key="3">
    <source>
        <dbReference type="ARBA" id="ARBA00022692"/>
    </source>
</evidence>
<accession>A0A3P8PTH5</accession>
<evidence type="ECO:0000256" key="12">
    <source>
        <dbReference type="SAM" id="Phobius"/>
    </source>
</evidence>
<dbReference type="Gene3D" id="2.60.40.10">
    <property type="entry name" value="Immunoglobulins"/>
    <property type="match status" value="3"/>
</dbReference>
<dbReference type="InterPro" id="IPR013783">
    <property type="entry name" value="Ig-like_fold"/>
</dbReference>
<feature type="signal peptide" evidence="13">
    <location>
        <begin position="1"/>
        <end position="19"/>
    </location>
</feature>
<evidence type="ECO:0000256" key="9">
    <source>
        <dbReference type="ARBA" id="ARBA00023180"/>
    </source>
</evidence>
<evidence type="ECO:0000256" key="13">
    <source>
        <dbReference type="SAM" id="SignalP"/>
    </source>
</evidence>
<keyword evidence="6 12" id="KW-0472">Membrane</keyword>
<proteinExistence type="predicted"/>
<keyword evidence="5 12" id="KW-1133">Transmembrane helix</keyword>
<dbReference type="GO" id="GO:0031295">
    <property type="term" value="P:T cell costimulation"/>
    <property type="evidence" value="ECO:0007669"/>
    <property type="project" value="TreeGrafter"/>
</dbReference>
<keyword evidence="3 12" id="KW-0812">Transmembrane</keyword>
<keyword evidence="4 13" id="KW-0732">Signal</keyword>
<evidence type="ECO:0000256" key="1">
    <source>
        <dbReference type="ARBA" id="ARBA00004251"/>
    </source>
</evidence>
<keyword evidence="7" id="KW-1015">Disulfide bond</keyword>
<dbReference type="SUPFAM" id="SSF48726">
    <property type="entry name" value="Immunoglobulin"/>
    <property type="match status" value="3"/>
</dbReference>
<keyword evidence="10" id="KW-0393">Immunoglobulin domain</keyword>
<keyword evidence="2" id="KW-1003">Cell membrane</keyword>
<dbReference type="Ensembl" id="ENSACLT00000020849.2">
    <property type="protein sequence ID" value="ENSACLP00000020376.1"/>
    <property type="gene ID" value="ENSACLG00000013854.2"/>
</dbReference>
<evidence type="ECO:0000256" key="7">
    <source>
        <dbReference type="ARBA" id="ARBA00023157"/>
    </source>
</evidence>
<evidence type="ECO:0000256" key="2">
    <source>
        <dbReference type="ARBA" id="ARBA00022475"/>
    </source>
</evidence>
<feature type="domain" description="Ig-like" evidence="14">
    <location>
        <begin position="195"/>
        <end position="323"/>
    </location>
</feature>
<keyword evidence="16" id="KW-1185">Reference proteome</keyword>
<evidence type="ECO:0000256" key="8">
    <source>
        <dbReference type="ARBA" id="ARBA00023170"/>
    </source>
</evidence>
<feature type="region of interest" description="Disordered" evidence="11">
    <location>
        <begin position="368"/>
        <end position="389"/>
    </location>
</feature>
<comment type="subcellular location">
    <subcellularLocation>
        <location evidence="1">Cell membrane</location>
        <topology evidence="1">Single-pass type I membrane protein</topology>
    </subcellularLocation>
</comment>
<name>A0A3P8PTH5_ASTCA</name>
<dbReference type="InterPro" id="IPR007110">
    <property type="entry name" value="Ig-like_dom"/>
</dbReference>
<dbReference type="GO" id="GO:0006955">
    <property type="term" value="P:immune response"/>
    <property type="evidence" value="ECO:0007669"/>
    <property type="project" value="TreeGrafter"/>
</dbReference>
<protein>
    <recommendedName>
        <fullName evidence="14">Ig-like domain-containing protein</fullName>
    </recommendedName>
</protein>
<reference evidence="15 16" key="1">
    <citation type="submission" date="2018-05" db="EMBL/GenBank/DDBJ databases">
        <authorList>
            <person name="Datahose"/>
        </authorList>
    </citation>
    <scope>NUCLEOTIDE SEQUENCE</scope>
</reference>
<evidence type="ECO:0000313" key="16">
    <source>
        <dbReference type="Proteomes" id="UP000265100"/>
    </source>
</evidence>
<reference evidence="16" key="2">
    <citation type="submission" date="2023-03" db="EMBL/GenBank/DDBJ databases">
        <authorList>
            <consortium name="Wellcome Sanger Institute Data Sharing"/>
        </authorList>
    </citation>
    <scope>NUCLEOTIDE SEQUENCE [LARGE SCALE GENOMIC DNA]</scope>
</reference>
<evidence type="ECO:0000313" key="15">
    <source>
        <dbReference type="Ensembl" id="ENSACLP00000020376.1"/>
    </source>
</evidence>
<reference evidence="15" key="3">
    <citation type="submission" date="2025-08" db="UniProtKB">
        <authorList>
            <consortium name="Ensembl"/>
        </authorList>
    </citation>
    <scope>IDENTIFICATION</scope>
</reference>
<dbReference type="GO" id="GO:0042102">
    <property type="term" value="P:positive regulation of T cell proliferation"/>
    <property type="evidence" value="ECO:0007669"/>
    <property type="project" value="TreeGrafter"/>
</dbReference>
<dbReference type="STRING" id="8154.ENSACLP00000020376"/>
<sequence>MSAIYTWACFLLWISFTTQDKTPDVNVMCVFSEDCLLPCSFQPGSNETIEWFRQDVVVYKYFNHQEYFNHDHLSGRAHIFQPLLSRGNATLMLRRSVLKDRGMYRCHVNSSAGEHNAKVILKIEAPIRGLFLEQSRMSGYEEMKCTVNNVFPAPRVTWETEPPTFESLRPVTRIIPNKMGLYSVDSRLKKLKGLPDIIYICKVTRLYSGQTWTASIRQREIRESPGTDLTVPCAVPSYMNKPSLKWTFSNGEDLSTILTYDSRSENIISSPPWKSHAELDPFKVSFGDSSIRLMDPKESEHTGRYTCVLSMPYGTHTERSDIIIGSPVDKNTTKGSPSYLWILGLVVGLLLLSLGGILVYRKLKGRNTEASKDPEEATELRSAKDGDTK</sequence>
<evidence type="ECO:0000256" key="11">
    <source>
        <dbReference type="SAM" id="MobiDB-lite"/>
    </source>
</evidence>
<dbReference type="AlphaFoldDB" id="A0A3P8PTH5"/>
<evidence type="ECO:0000259" key="14">
    <source>
        <dbReference type="PROSITE" id="PS50835"/>
    </source>
</evidence>
<dbReference type="GeneTree" id="ENSGT00940000163670"/>
<dbReference type="OMA" id="GRDKKPR"/>
<dbReference type="InterPro" id="IPR036179">
    <property type="entry name" value="Ig-like_dom_sf"/>
</dbReference>
<dbReference type="PANTHER" id="PTHR25466:SF14">
    <property type="entry name" value="BUTYROPHILIN SUBFAMILY 2 MEMBER A2-LIKE-RELATED"/>
    <property type="match status" value="1"/>
</dbReference>
<feature type="chain" id="PRO_5018075833" description="Ig-like domain-containing protein" evidence="13">
    <location>
        <begin position="20"/>
        <end position="389"/>
    </location>
</feature>
<evidence type="ECO:0000256" key="4">
    <source>
        <dbReference type="ARBA" id="ARBA00022729"/>
    </source>
</evidence>
<dbReference type="InterPro" id="IPR013106">
    <property type="entry name" value="Ig_V-set"/>
</dbReference>
<reference evidence="15" key="4">
    <citation type="submission" date="2025-09" db="UniProtKB">
        <authorList>
            <consortium name="Ensembl"/>
        </authorList>
    </citation>
    <scope>IDENTIFICATION</scope>
</reference>
<keyword evidence="8" id="KW-0675">Receptor</keyword>
<dbReference type="PANTHER" id="PTHR25466">
    <property type="entry name" value="T-LYMPHOCYTE ACTIVATION ANTIGEN"/>
    <property type="match status" value="1"/>
</dbReference>
<evidence type="ECO:0000256" key="5">
    <source>
        <dbReference type="ARBA" id="ARBA00022989"/>
    </source>
</evidence>
<dbReference type="Proteomes" id="UP000265100">
    <property type="component" value="Chromosome 9"/>
</dbReference>
<dbReference type="GO" id="GO:0009897">
    <property type="term" value="C:external side of plasma membrane"/>
    <property type="evidence" value="ECO:0007669"/>
    <property type="project" value="TreeGrafter"/>
</dbReference>
<dbReference type="GO" id="GO:0042130">
    <property type="term" value="P:negative regulation of T cell proliferation"/>
    <property type="evidence" value="ECO:0007669"/>
    <property type="project" value="TreeGrafter"/>
</dbReference>
<keyword evidence="9" id="KW-0325">Glycoprotein</keyword>
<dbReference type="GO" id="GO:0007166">
    <property type="term" value="P:cell surface receptor signaling pathway"/>
    <property type="evidence" value="ECO:0007669"/>
    <property type="project" value="TreeGrafter"/>
</dbReference>
<feature type="domain" description="Ig-like" evidence="14">
    <location>
        <begin position="23"/>
        <end position="120"/>
    </location>
</feature>
<dbReference type="PROSITE" id="PS50835">
    <property type="entry name" value="IG_LIKE"/>
    <property type="match status" value="2"/>
</dbReference>
<dbReference type="Bgee" id="ENSACLG00000013854">
    <property type="expression patterns" value="Expressed in muscle tissue and 4 other cell types or tissues"/>
</dbReference>
<evidence type="ECO:0000256" key="10">
    <source>
        <dbReference type="ARBA" id="ARBA00023319"/>
    </source>
</evidence>
<dbReference type="Pfam" id="PF07686">
    <property type="entry name" value="V-set"/>
    <property type="match status" value="1"/>
</dbReference>
<dbReference type="GO" id="GO:0071222">
    <property type="term" value="P:cellular response to lipopolysaccharide"/>
    <property type="evidence" value="ECO:0007669"/>
    <property type="project" value="TreeGrafter"/>
</dbReference>
<organism evidence="15 16">
    <name type="scientific">Astatotilapia calliptera</name>
    <name type="common">Eastern happy</name>
    <name type="synonym">Chromis callipterus</name>
    <dbReference type="NCBI Taxonomy" id="8154"/>
    <lineage>
        <taxon>Eukaryota</taxon>
        <taxon>Metazoa</taxon>
        <taxon>Chordata</taxon>
        <taxon>Craniata</taxon>
        <taxon>Vertebrata</taxon>
        <taxon>Euteleostomi</taxon>
        <taxon>Actinopterygii</taxon>
        <taxon>Neopterygii</taxon>
        <taxon>Teleostei</taxon>
        <taxon>Neoteleostei</taxon>
        <taxon>Acanthomorphata</taxon>
        <taxon>Ovalentaria</taxon>
        <taxon>Cichlomorphae</taxon>
        <taxon>Cichliformes</taxon>
        <taxon>Cichlidae</taxon>
        <taxon>African cichlids</taxon>
        <taxon>Pseudocrenilabrinae</taxon>
        <taxon>Haplochromini</taxon>
        <taxon>Astatotilapia</taxon>
    </lineage>
</organism>